<feature type="region of interest" description="Disordered" evidence="1">
    <location>
        <begin position="1"/>
        <end position="36"/>
    </location>
</feature>
<feature type="compositionally biased region" description="Basic and acidic residues" evidence="1">
    <location>
        <begin position="440"/>
        <end position="451"/>
    </location>
</feature>
<feature type="compositionally biased region" description="Basic and acidic residues" evidence="1">
    <location>
        <begin position="661"/>
        <end position="672"/>
    </location>
</feature>
<feature type="region of interest" description="Disordered" evidence="1">
    <location>
        <begin position="784"/>
        <end position="913"/>
    </location>
</feature>
<feature type="compositionally biased region" description="Basic and acidic residues" evidence="1">
    <location>
        <begin position="967"/>
        <end position="992"/>
    </location>
</feature>
<feature type="compositionally biased region" description="Low complexity" evidence="1">
    <location>
        <begin position="239"/>
        <end position="257"/>
    </location>
</feature>
<feature type="compositionally biased region" description="Low complexity" evidence="1">
    <location>
        <begin position="513"/>
        <end position="523"/>
    </location>
</feature>
<keyword evidence="3" id="KW-1185">Reference proteome</keyword>
<feature type="compositionally biased region" description="Polar residues" evidence="1">
    <location>
        <begin position="154"/>
        <end position="167"/>
    </location>
</feature>
<feature type="compositionally biased region" description="Basic and acidic residues" evidence="1">
    <location>
        <begin position="347"/>
        <end position="364"/>
    </location>
</feature>
<feature type="compositionally biased region" description="Low complexity" evidence="1">
    <location>
        <begin position="808"/>
        <end position="822"/>
    </location>
</feature>
<feature type="region of interest" description="Disordered" evidence="1">
    <location>
        <begin position="961"/>
        <end position="1053"/>
    </location>
</feature>
<feature type="compositionally biased region" description="Low complexity" evidence="1">
    <location>
        <begin position="994"/>
        <end position="1013"/>
    </location>
</feature>
<dbReference type="EMBL" id="JBAHYK010000427">
    <property type="protein sequence ID" value="KAL0574131.1"/>
    <property type="molecule type" value="Genomic_DNA"/>
</dbReference>
<comment type="caution">
    <text evidence="2">The sequence shown here is derived from an EMBL/GenBank/DDBJ whole genome shotgun (WGS) entry which is preliminary data.</text>
</comment>
<protein>
    <submittedName>
        <fullName evidence="2">Uncharacterized protein</fullName>
    </submittedName>
</protein>
<sequence length="1053" mass="111255">MYPSAATNTPRRVKPLPKRRRTGSISTSVPSNTTNINLNHYSYPNSNTNNATHASAYHSLPPSLQSLQSLQFPLPQNLASSLHSMPNLHSLPPLPLNLPPTPPIPSSLPIPDELLTQWRDYCLPLLGSAADALLSAGGLGGQVYSGGRNGSGTVSGAANTGNETSSPGGDGAAANSNPSPNGTDSGAISDIPGITLPLPLPFPLPLHQLTPQLTSQLTAQLESYVSLASAAVAAQQEASTTNSASKSSQGRSQGQQPPQAPLDPVAAATYLTQHLNASLRAAGLAGHFPPTPAATPAPKSNAQRHSRETAQSGRISSANVDRETDEEDSRSRVSVSVSVSEVEEDYDRDRGDYRGAGDRERDYREDELDDRDDDRGNGRNNTKKRKVPGLASRSGSAVIVTGGNGGSLNVYGDGGVVGASMANGAVGEDSESDVGGGRGAEGEGKGDGNRVREIEYTGEMGRGQGYGGLGKAPSGIRKRPAMSRVTMAGIQHKTRKRQLANVLLRGVNGNGNGNPPNSISNVPASESPAKSQPAVRDSSKGLVKPPHSTTSASTEIALDQMLSDLTGLGLYSYPSLGSANNLSAPLNEKPKVKVRLSKRESVRNARRPVDSESRQNREGGVGKDMGGKGGSKANKENLNQTTSSTSGKKKKKRGGAAARAEPAKDAAGEEKTGNGAVEQRILVPKGTFTFMCRNASELILSSSSSSSPSYRFPFHLHVAVLWHRTRHRLHQYFLFLTYSFSSISTASDRLLATKEEVKFLRNRFDAELARQTAKLAGEAKAAKAAENAVDGRAGKKRIASSAGVGAGNPSNTVTTTTTSTVPAANDGASQPSTPSKNASKKKKKKRSALANASNPHHLRNYVPSRVPGVGANNAQGGNNPNASDANELGPPPSRFLSAQISSGKNGGKADSNTSVDSASNLINLNNPGEDWICAFCEYELFYGDDAQFRKAVKKRKAILKRKKRAREKAADKASGEASRRVRERQKELEKEQYNQAQTSQAPQPQSSQTQSNQHDPDGDPESEGYDEDDYEEEDGEGYEENAEQSGTARVAYG</sequence>
<reference evidence="2 3" key="1">
    <citation type="submission" date="2024-02" db="EMBL/GenBank/DDBJ databases">
        <title>A draft genome for the cacao thread blight pathogen Marasmius crinis-equi.</title>
        <authorList>
            <person name="Cohen S.P."/>
            <person name="Baruah I.K."/>
            <person name="Amoako-Attah I."/>
            <person name="Bukari Y."/>
            <person name="Meinhardt L.W."/>
            <person name="Bailey B.A."/>
        </authorList>
    </citation>
    <scope>NUCLEOTIDE SEQUENCE [LARGE SCALE GENOMIC DNA]</scope>
    <source>
        <strain evidence="2 3">GH-76</strain>
    </source>
</reference>
<evidence type="ECO:0000313" key="2">
    <source>
        <dbReference type="EMBL" id="KAL0574131.1"/>
    </source>
</evidence>
<name>A0ABR3FFS5_9AGAR</name>
<feature type="region of interest" description="Disordered" evidence="1">
    <location>
        <begin position="505"/>
        <end position="554"/>
    </location>
</feature>
<feature type="region of interest" description="Disordered" evidence="1">
    <location>
        <begin position="426"/>
        <end position="451"/>
    </location>
</feature>
<feature type="compositionally biased region" description="Basic and acidic residues" evidence="1">
    <location>
        <begin position="597"/>
        <end position="621"/>
    </location>
</feature>
<feature type="region of interest" description="Disordered" evidence="1">
    <location>
        <begin position="284"/>
        <end position="394"/>
    </location>
</feature>
<feature type="compositionally biased region" description="Polar residues" evidence="1">
    <location>
        <begin position="174"/>
        <end position="186"/>
    </location>
</feature>
<feature type="region of interest" description="Disordered" evidence="1">
    <location>
        <begin position="239"/>
        <end position="262"/>
    </location>
</feature>
<proteinExistence type="predicted"/>
<feature type="compositionally biased region" description="Basic residues" evidence="1">
    <location>
        <begin position="838"/>
        <end position="847"/>
    </location>
</feature>
<organism evidence="2 3">
    <name type="scientific">Marasmius crinis-equi</name>
    <dbReference type="NCBI Taxonomy" id="585013"/>
    <lineage>
        <taxon>Eukaryota</taxon>
        <taxon>Fungi</taxon>
        <taxon>Dikarya</taxon>
        <taxon>Basidiomycota</taxon>
        <taxon>Agaricomycotina</taxon>
        <taxon>Agaricomycetes</taxon>
        <taxon>Agaricomycetidae</taxon>
        <taxon>Agaricales</taxon>
        <taxon>Marasmiineae</taxon>
        <taxon>Marasmiaceae</taxon>
        <taxon>Marasmius</taxon>
    </lineage>
</organism>
<feature type="compositionally biased region" description="Polar residues" evidence="1">
    <location>
        <begin position="309"/>
        <end position="319"/>
    </location>
</feature>
<feature type="compositionally biased region" description="Low complexity" evidence="1">
    <location>
        <begin position="866"/>
        <end position="882"/>
    </location>
</feature>
<feature type="compositionally biased region" description="Acidic residues" evidence="1">
    <location>
        <begin position="1018"/>
        <end position="1042"/>
    </location>
</feature>
<accession>A0ABR3FFS5</accession>
<evidence type="ECO:0000256" key="1">
    <source>
        <dbReference type="SAM" id="MobiDB-lite"/>
    </source>
</evidence>
<feature type="region of interest" description="Disordered" evidence="1">
    <location>
        <begin position="154"/>
        <end position="190"/>
    </location>
</feature>
<evidence type="ECO:0000313" key="3">
    <source>
        <dbReference type="Proteomes" id="UP001465976"/>
    </source>
</evidence>
<feature type="compositionally biased region" description="Polar residues" evidence="1">
    <location>
        <begin position="636"/>
        <end position="646"/>
    </location>
</feature>
<dbReference type="Proteomes" id="UP001465976">
    <property type="component" value="Unassembled WGS sequence"/>
</dbReference>
<gene>
    <name evidence="2" type="ORF">V5O48_007820</name>
</gene>
<feature type="region of interest" description="Disordered" evidence="1">
    <location>
        <begin position="462"/>
        <end position="481"/>
    </location>
</feature>
<feature type="compositionally biased region" description="Basic residues" evidence="1">
    <location>
        <begin position="11"/>
        <end position="22"/>
    </location>
</feature>
<feature type="compositionally biased region" description="Polar residues" evidence="1">
    <location>
        <begin position="23"/>
        <end position="36"/>
    </location>
</feature>
<feature type="region of interest" description="Disordered" evidence="1">
    <location>
        <begin position="590"/>
        <end position="673"/>
    </location>
</feature>